<comment type="caution">
    <text evidence="2">The sequence shown here is derived from an EMBL/GenBank/DDBJ whole genome shotgun (WGS) entry which is preliminary data.</text>
</comment>
<name>A0A7Z8KQI5_9EURY</name>
<sequence>MKRLDEHGQMILIAGFIIGIGIVVLTVMLNNIIYASNTASESSIETNVFDYSNVVDTTIEAYEKAYANSGQPYNDTAFNAYMADYSERMVKSYSLSGFIFTLDTGPMQDAYFTENGLADGNDDWIVIERVNNTDSFLLDKLNKSILGNKSNKFVIEVNNQSGTIWSASVFNSNGTIALNVSNQSTIIGNYTSSNSTGFINITGNQIDGLPVTPFCFPDNVTGQKYSITFINGSQAMGTFCLKGNLTNGDPFYIERVEVVNSTIKLNKNDHLEINVTIPIILPRGHV</sequence>
<dbReference type="Proteomes" id="UP000319335">
    <property type="component" value="Unassembled WGS sequence"/>
</dbReference>
<keyword evidence="1" id="KW-0472">Membrane</keyword>
<evidence type="ECO:0000313" key="3">
    <source>
        <dbReference type="Proteomes" id="UP000319335"/>
    </source>
</evidence>
<keyword evidence="1" id="KW-0812">Transmembrane</keyword>
<protein>
    <submittedName>
        <fullName evidence="2">Uncharacterized protein</fullName>
    </submittedName>
</protein>
<reference evidence="2 3" key="1">
    <citation type="submission" date="2019-06" db="EMBL/GenBank/DDBJ databases">
        <title>Draft genome sequence of Methanolobus vulcani B1d.</title>
        <authorList>
            <person name="Creighbaum A.J."/>
            <person name="Ticak T."/>
            <person name="Hariraju D."/>
            <person name="Arivett B.A."/>
            <person name="Ferguson D.J.Jr."/>
        </authorList>
    </citation>
    <scope>NUCLEOTIDE SEQUENCE [LARGE SCALE GENOMIC DNA]</scope>
    <source>
        <strain evidence="2 3">B1d</strain>
    </source>
</reference>
<feature type="transmembrane region" description="Helical" evidence="1">
    <location>
        <begin position="12"/>
        <end position="34"/>
    </location>
</feature>
<evidence type="ECO:0000256" key="1">
    <source>
        <dbReference type="SAM" id="Phobius"/>
    </source>
</evidence>
<accession>A0A7Z8KQI5</accession>
<dbReference type="AlphaFoldDB" id="A0A7Z8KQI5"/>
<dbReference type="EMBL" id="VIAQ01000006">
    <property type="protein sequence ID" value="TQD28249.1"/>
    <property type="molecule type" value="Genomic_DNA"/>
</dbReference>
<keyword evidence="3" id="KW-1185">Reference proteome</keyword>
<dbReference type="OrthoDB" id="147796at2157"/>
<gene>
    <name evidence="2" type="ORF">FKV42_00840</name>
</gene>
<proteinExistence type="predicted"/>
<evidence type="ECO:0000313" key="2">
    <source>
        <dbReference type="EMBL" id="TQD28249.1"/>
    </source>
</evidence>
<keyword evidence="1" id="KW-1133">Transmembrane helix</keyword>
<organism evidence="2 3">
    <name type="scientific">Methanolobus vulcani</name>
    <dbReference type="NCBI Taxonomy" id="38026"/>
    <lineage>
        <taxon>Archaea</taxon>
        <taxon>Methanobacteriati</taxon>
        <taxon>Methanobacteriota</taxon>
        <taxon>Stenosarchaea group</taxon>
        <taxon>Methanomicrobia</taxon>
        <taxon>Methanosarcinales</taxon>
        <taxon>Methanosarcinaceae</taxon>
        <taxon>Methanolobus</taxon>
    </lineage>
</organism>
<dbReference type="RefSeq" id="WP_154808352.1">
    <property type="nucleotide sequence ID" value="NZ_VIAQ01000006.1"/>
</dbReference>